<dbReference type="RefSeq" id="WP_025007443.1">
    <property type="nucleotide sequence ID" value="NZ_BMPK01000002.1"/>
</dbReference>
<dbReference type="Proteomes" id="UP000827084">
    <property type="component" value="Chromosome"/>
</dbReference>
<proteinExistence type="predicted"/>
<dbReference type="EMBL" id="CP080635">
    <property type="protein sequence ID" value="QYX74021.1"/>
    <property type="molecule type" value="Genomic_DNA"/>
</dbReference>
<organism evidence="2 3">
    <name type="scientific">Shewanella putrefaciens</name>
    <name type="common">Pseudomonas putrefaciens</name>
    <dbReference type="NCBI Taxonomy" id="24"/>
    <lineage>
        <taxon>Bacteria</taxon>
        <taxon>Pseudomonadati</taxon>
        <taxon>Pseudomonadota</taxon>
        <taxon>Gammaproteobacteria</taxon>
        <taxon>Alteromonadales</taxon>
        <taxon>Shewanellaceae</taxon>
        <taxon>Shewanella</taxon>
    </lineage>
</organism>
<reference evidence="2 3" key="1">
    <citation type="submission" date="2021-08" db="EMBL/GenBank/DDBJ databases">
        <title>Shewanella putrefaciens YZ-J, complete genome.</title>
        <authorList>
            <person name="Yi Z."/>
        </authorList>
    </citation>
    <scope>NUCLEOTIDE SEQUENCE [LARGE SCALE GENOMIC DNA]</scope>
    <source>
        <strain evidence="2 3">YZ-J</strain>
    </source>
</reference>
<protein>
    <submittedName>
        <fullName evidence="2">DUF3192 domain-containing protein</fullName>
    </submittedName>
</protein>
<keyword evidence="1" id="KW-0732">Signal</keyword>
<dbReference type="GeneID" id="67442853"/>
<name>A0ABX8XEI7_SHEPU</name>
<sequence length="131" mass="14584">MMNTKLNRTIMGLTFLGVASLGLSGCVVNVGEGESNWKNRESWEKVQHKNRNNLTQLSLGMTKDQVMIIMGNADFSEAYIQNGDVNKEVIVLFYRTQHTHSDGKTTKDECTPIVISNNALVGWGETAYSKI</sequence>
<dbReference type="PROSITE" id="PS51257">
    <property type="entry name" value="PROKAR_LIPOPROTEIN"/>
    <property type="match status" value="1"/>
</dbReference>
<keyword evidence="3" id="KW-1185">Reference proteome</keyword>
<evidence type="ECO:0000313" key="2">
    <source>
        <dbReference type="EMBL" id="QYX74021.1"/>
    </source>
</evidence>
<dbReference type="Gene3D" id="3.30.1450.10">
    <property type="match status" value="1"/>
</dbReference>
<gene>
    <name evidence="2" type="ORF">K3G22_06295</name>
</gene>
<accession>A0ABX8XEI7</accession>
<dbReference type="InterPro" id="IPR021534">
    <property type="entry name" value="DUF3192"/>
</dbReference>
<dbReference type="Pfam" id="PF11399">
    <property type="entry name" value="DUF3192"/>
    <property type="match status" value="1"/>
</dbReference>
<evidence type="ECO:0000256" key="1">
    <source>
        <dbReference type="ARBA" id="ARBA00022729"/>
    </source>
</evidence>
<dbReference type="InterPro" id="IPR037873">
    <property type="entry name" value="BamE-like"/>
</dbReference>
<evidence type="ECO:0000313" key="3">
    <source>
        <dbReference type="Proteomes" id="UP000827084"/>
    </source>
</evidence>